<dbReference type="VEuPathDB" id="MicrosporidiaDB:CWI37_0460p0020"/>
<dbReference type="EMBL" id="PITJ01000460">
    <property type="protein sequence ID" value="TBU02533.1"/>
    <property type="molecule type" value="Genomic_DNA"/>
</dbReference>
<comment type="similarity">
    <text evidence="1">Belongs to the CTAG/PCC1 family.</text>
</comment>
<organism evidence="2 3">
    <name type="scientific">Hamiltosporidium tvaerminnensis</name>
    <dbReference type="NCBI Taxonomy" id="1176355"/>
    <lineage>
        <taxon>Eukaryota</taxon>
        <taxon>Fungi</taxon>
        <taxon>Fungi incertae sedis</taxon>
        <taxon>Microsporidia</taxon>
        <taxon>Dubosqiidae</taxon>
        <taxon>Hamiltosporidium</taxon>
    </lineage>
</organism>
<reference evidence="2 3" key="1">
    <citation type="submission" date="2017-12" db="EMBL/GenBank/DDBJ databases">
        <authorList>
            <person name="Pombert J.-F."/>
            <person name="Haag K.L."/>
            <person name="Ebert D."/>
        </authorList>
    </citation>
    <scope>NUCLEOTIDE SEQUENCE [LARGE SCALE GENOMIC DNA]</scope>
    <source>
        <strain evidence="2">FI-OER-3-3</strain>
    </source>
</reference>
<gene>
    <name evidence="2" type="ORF">CWI37_0460p0020</name>
</gene>
<name>A0A4Q9L4R0_9MICR</name>
<accession>A0A4Q9L4R0</accession>
<evidence type="ECO:0000313" key="2">
    <source>
        <dbReference type="EMBL" id="TBU02533.1"/>
    </source>
</evidence>
<sequence length="87" mass="10193">MDQKFTCYLEIPTNHSETIQMAVEIDDGYDKDVITKYNSQKNFLGIELETTNFRSLNKSLQSLLERTKLSYDTINFAQNESKYKNNN</sequence>
<protein>
    <submittedName>
        <fullName evidence="2">Uncharacterized protein</fullName>
    </submittedName>
</protein>
<comment type="caution">
    <text evidence="2">The sequence shown here is derived from an EMBL/GenBank/DDBJ whole genome shotgun (WGS) entry which is preliminary data.</text>
</comment>
<proteinExistence type="inferred from homology"/>
<dbReference type="AlphaFoldDB" id="A0A4Q9L4R0"/>
<dbReference type="InterPro" id="IPR015419">
    <property type="entry name" value="CTAG/Pcc1"/>
</dbReference>
<evidence type="ECO:0000256" key="1">
    <source>
        <dbReference type="ARBA" id="ARBA00007073"/>
    </source>
</evidence>
<evidence type="ECO:0000313" key="3">
    <source>
        <dbReference type="Proteomes" id="UP000292362"/>
    </source>
</evidence>
<dbReference type="Pfam" id="PF09341">
    <property type="entry name" value="Pcc1"/>
    <property type="match status" value="1"/>
</dbReference>
<dbReference type="Proteomes" id="UP000292362">
    <property type="component" value="Unassembled WGS sequence"/>
</dbReference>